<dbReference type="AlphaFoldDB" id="A0A1H6JIX4"/>
<protein>
    <submittedName>
        <fullName evidence="3">Transposase InsO and inactivated derivatives</fullName>
    </submittedName>
</protein>
<dbReference type="EMBL" id="FNWV01000005">
    <property type="protein sequence ID" value="SEH59701.1"/>
    <property type="molecule type" value="Genomic_DNA"/>
</dbReference>
<dbReference type="InterPro" id="IPR050900">
    <property type="entry name" value="Transposase_IS3/IS150/IS904"/>
</dbReference>
<dbReference type="InterPro" id="IPR048020">
    <property type="entry name" value="Transpos_IS3"/>
</dbReference>
<dbReference type="InterPro" id="IPR012337">
    <property type="entry name" value="RNaseH-like_sf"/>
</dbReference>
<dbReference type="OrthoDB" id="1828200at2"/>
<name>A0A1H6JIX4_RUMFL</name>
<dbReference type="GO" id="GO:0015074">
    <property type="term" value="P:DNA integration"/>
    <property type="evidence" value="ECO:0007669"/>
    <property type="project" value="InterPro"/>
</dbReference>
<feature type="domain" description="Integrase catalytic" evidence="2">
    <location>
        <begin position="35"/>
        <end position="201"/>
    </location>
</feature>
<evidence type="ECO:0000313" key="3">
    <source>
        <dbReference type="EMBL" id="SEH59701.1"/>
    </source>
</evidence>
<reference evidence="3 4" key="1">
    <citation type="submission" date="2016-10" db="EMBL/GenBank/DDBJ databases">
        <authorList>
            <person name="de Groot N.N."/>
        </authorList>
    </citation>
    <scope>NUCLEOTIDE SEQUENCE [LARGE SCALE GENOMIC DNA]</scope>
    <source>
        <strain evidence="3 4">YAD2003</strain>
    </source>
</reference>
<feature type="region of interest" description="Disordered" evidence="1">
    <location>
        <begin position="1"/>
        <end position="20"/>
    </location>
</feature>
<evidence type="ECO:0000256" key="1">
    <source>
        <dbReference type="SAM" id="MobiDB-lite"/>
    </source>
</evidence>
<organism evidence="3 4">
    <name type="scientific">Ruminococcus flavefaciens</name>
    <dbReference type="NCBI Taxonomy" id="1265"/>
    <lineage>
        <taxon>Bacteria</taxon>
        <taxon>Bacillati</taxon>
        <taxon>Bacillota</taxon>
        <taxon>Clostridia</taxon>
        <taxon>Eubacteriales</taxon>
        <taxon>Oscillospiraceae</taxon>
        <taxon>Ruminococcus</taxon>
    </lineage>
</organism>
<dbReference type="Pfam" id="PF00665">
    <property type="entry name" value="rve"/>
    <property type="match status" value="1"/>
</dbReference>
<dbReference type="PROSITE" id="PS50994">
    <property type="entry name" value="INTEGRASE"/>
    <property type="match status" value="1"/>
</dbReference>
<dbReference type="Gene3D" id="3.30.420.10">
    <property type="entry name" value="Ribonuclease H-like superfamily/Ribonuclease H"/>
    <property type="match status" value="1"/>
</dbReference>
<dbReference type="SUPFAM" id="SSF53098">
    <property type="entry name" value="Ribonuclease H-like"/>
    <property type="match status" value="1"/>
</dbReference>
<sequence>MSEAGLIHRHRRPHGITKADTETQNRENLIKRNFSADKPLKKLLTDITEVQCSDGKLYVSPILDCFNGEIVALEMRDNMKKELCIDTVKQLREKYGRLEGSVLHSDRGCQYTSYAFRRELVTNGLIQSLSGTAHCYDNARMESFFATLKKEKLYQIPIYRMKREEVKTVIFRYIFTYYNTQSINSFNEGGLPPVALRTSKQLTHHAA</sequence>
<evidence type="ECO:0000259" key="2">
    <source>
        <dbReference type="PROSITE" id="PS50994"/>
    </source>
</evidence>
<dbReference type="Proteomes" id="UP000183190">
    <property type="component" value="Unassembled WGS sequence"/>
</dbReference>
<evidence type="ECO:0000313" key="4">
    <source>
        <dbReference type="Proteomes" id="UP000183190"/>
    </source>
</evidence>
<dbReference type="GO" id="GO:0003676">
    <property type="term" value="F:nucleic acid binding"/>
    <property type="evidence" value="ECO:0007669"/>
    <property type="project" value="InterPro"/>
</dbReference>
<dbReference type="InterPro" id="IPR001584">
    <property type="entry name" value="Integrase_cat-core"/>
</dbReference>
<dbReference type="Pfam" id="PF13333">
    <property type="entry name" value="rve_2"/>
    <property type="match status" value="1"/>
</dbReference>
<proteinExistence type="predicted"/>
<dbReference type="PANTHER" id="PTHR46889">
    <property type="entry name" value="TRANSPOSASE INSF FOR INSERTION SEQUENCE IS3B-RELATED"/>
    <property type="match status" value="1"/>
</dbReference>
<dbReference type="NCBIfam" id="NF033516">
    <property type="entry name" value="transpos_IS3"/>
    <property type="match status" value="1"/>
</dbReference>
<gene>
    <name evidence="3" type="ORF">SAMN02910265_01614</name>
</gene>
<accession>A0A1H6JIX4</accession>
<dbReference type="InterPro" id="IPR036397">
    <property type="entry name" value="RNaseH_sf"/>
</dbReference>
<dbReference type="PANTHER" id="PTHR46889:SF4">
    <property type="entry name" value="TRANSPOSASE INSO FOR INSERTION SEQUENCE ELEMENT IS911B-RELATED"/>
    <property type="match status" value="1"/>
</dbReference>